<dbReference type="Proteomes" id="UP001595075">
    <property type="component" value="Unassembled WGS sequence"/>
</dbReference>
<name>A0ABR4BXU8_9HELO</name>
<sequence length="163" mass="17582">MAGKSLMADGAVAVADDAVVAEGMKERSGVASVGIAAAVAEDKESTCAEKGAAQLVLHTFLCFVVDHVPKERLLMRESWTAEYRRWAGMYLAPSERKATPRDRGQLLGDLESTAVHCVKERMGEGCEIEEEGDVGYSQCWGVEIGVRDAEVEDPDWSGGKYAV</sequence>
<comment type="caution">
    <text evidence="1">The sequence shown here is derived from an EMBL/GenBank/DDBJ whole genome shotgun (WGS) entry which is preliminary data.</text>
</comment>
<protein>
    <submittedName>
        <fullName evidence="1">Uncharacterized protein</fullName>
    </submittedName>
</protein>
<dbReference type="EMBL" id="JAZHXI010000017">
    <property type="protein sequence ID" value="KAL2062499.1"/>
    <property type="molecule type" value="Genomic_DNA"/>
</dbReference>
<accession>A0ABR4BXU8</accession>
<proteinExistence type="predicted"/>
<keyword evidence="2" id="KW-1185">Reference proteome</keyword>
<evidence type="ECO:0000313" key="1">
    <source>
        <dbReference type="EMBL" id="KAL2062499.1"/>
    </source>
</evidence>
<reference evidence="1 2" key="1">
    <citation type="journal article" date="2024" name="Commun. Biol.">
        <title>Comparative genomic analysis of thermophilic fungi reveals convergent evolutionary adaptations and gene losses.</title>
        <authorList>
            <person name="Steindorff A.S."/>
            <person name="Aguilar-Pontes M.V."/>
            <person name="Robinson A.J."/>
            <person name="Andreopoulos B."/>
            <person name="LaButti K."/>
            <person name="Kuo A."/>
            <person name="Mondo S."/>
            <person name="Riley R."/>
            <person name="Otillar R."/>
            <person name="Haridas S."/>
            <person name="Lipzen A."/>
            <person name="Grimwood J."/>
            <person name="Schmutz J."/>
            <person name="Clum A."/>
            <person name="Reid I.D."/>
            <person name="Moisan M.C."/>
            <person name="Butler G."/>
            <person name="Nguyen T.T.M."/>
            <person name="Dewar K."/>
            <person name="Conant G."/>
            <person name="Drula E."/>
            <person name="Henrissat B."/>
            <person name="Hansel C."/>
            <person name="Singer S."/>
            <person name="Hutchinson M.I."/>
            <person name="de Vries R.P."/>
            <person name="Natvig D.O."/>
            <person name="Powell A.J."/>
            <person name="Tsang A."/>
            <person name="Grigoriev I.V."/>
        </authorList>
    </citation>
    <scope>NUCLEOTIDE SEQUENCE [LARGE SCALE GENOMIC DNA]</scope>
    <source>
        <strain evidence="1 2">CBS 494.80</strain>
    </source>
</reference>
<gene>
    <name evidence="1" type="ORF">VTL71DRAFT_6765</name>
</gene>
<evidence type="ECO:0000313" key="2">
    <source>
        <dbReference type="Proteomes" id="UP001595075"/>
    </source>
</evidence>
<organism evidence="1 2">
    <name type="scientific">Oculimacula yallundae</name>
    <dbReference type="NCBI Taxonomy" id="86028"/>
    <lineage>
        <taxon>Eukaryota</taxon>
        <taxon>Fungi</taxon>
        <taxon>Dikarya</taxon>
        <taxon>Ascomycota</taxon>
        <taxon>Pezizomycotina</taxon>
        <taxon>Leotiomycetes</taxon>
        <taxon>Helotiales</taxon>
        <taxon>Ploettnerulaceae</taxon>
        <taxon>Oculimacula</taxon>
    </lineage>
</organism>